<keyword evidence="1" id="KW-1133">Transmembrane helix</keyword>
<dbReference type="GO" id="GO:1904491">
    <property type="term" value="P:protein localization to ciliary transition zone"/>
    <property type="evidence" value="ECO:0007669"/>
    <property type="project" value="TreeGrafter"/>
</dbReference>
<dbReference type="STRING" id="418985.A0A1V9XG31"/>
<dbReference type="InterPro" id="IPR056290">
    <property type="entry name" value="CEPT76/DRC7_peptidase-like_dom"/>
</dbReference>
<dbReference type="InParanoid" id="A0A1V9XG31"/>
<evidence type="ECO:0000313" key="6">
    <source>
        <dbReference type="Proteomes" id="UP000192247"/>
    </source>
</evidence>
<sequence>MDTKRILQQRVRRRLRTVNAVKTLSERSKSVPAIDLTLATERNNGIAFFLGTDLKKDDDGIRRAESEKSRKDSAENEDFSLENWKISAYCKATRHEPLEVTGLLVTEKHTFGSRHRTIRPRTEDRYHAYKISRGDVAPEVSEELRQINLLEGLEGPILRLEPFKDELLLQRELSMEDRFSIMSLREKSRAPMRDNTTLIPLYAKEYQTKGAKPHEIEELGDIESFQFAQTAVVDKLRELVADHRQSIQQHTTLESLLVEEKAPGIAGIGLGMLKFTMPRRPLCPQRKERKKVLTSSVIQRNTEFAEAELIVTILRATNVPIRSDVERRVSSPNVGQATHFNQIQESIIQVRPFVEVSFQQNSNATFVSDGPNPTWNQQLTLQIRNDTFHGDNRDVIYLNICDQVVVDLQGEDGRDHIHQILERRWLGTLAIPFSTVYINSKIEGTFRMDSPPILFGYEYESKQWPTSGELSNFILLSLFITIEPPLQLPRTIYEKLPSGEPDEIFSKASKFQEDMGNKFPNREIRCLTACIEGKMVLVTRFVHPIMPPRDLLFDTDPLQTKMERLARFVSLIPTVSDSILFPGICDIWTTCEQFLQVLVGDEEEHALLLCNYFLFCGVNAYILLGNGIPEGATAYVITVNNAATGLDDRIWNAVTGRSYALSDVNSPLQSVGCVISKDNVWVNTQYEERPCRMQFVFSKSSMWRPLFRGEHNLPLHTLQTDTCHYTAPDKVFASKLESTLETHLRESIMRWRRQDRTIWNRHHCRMLRSMLPKFEEHMQRKDAIGSEALLDTLASHKVSGFPLSMTFVSLKAVTDAVKSTGMHLTRQEGMEFALAVYVHAYPSQVFAVWIYLATIARRDHY</sequence>
<feature type="transmembrane region" description="Helical" evidence="1">
    <location>
        <begin position="832"/>
        <end position="852"/>
    </location>
</feature>
<keyword evidence="6" id="KW-1185">Reference proteome</keyword>
<gene>
    <name evidence="5" type="ORF">BIW11_01302</name>
</gene>
<feature type="domain" description="C2" evidence="2">
    <location>
        <begin position="309"/>
        <end position="405"/>
    </location>
</feature>
<keyword evidence="1" id="KW-0472">Membrane</keyword>
<dbReference type="GO" id="GO:0035869">
    <property type="term" value="C:ciliary transition zone"/>
    <property type="evidence" value="ECO:0007669"/>
    <property type="project" value="TreeGrafter"/>
</dbReference>
<evidence type="ECO:0000313" key="5">
    <source>
        <dbReference type="EMBL" id="OQR72459.1"/>
    </source>
</evidence>
<dbReference type="InterPro" id="IPR052434">
    <property type="entry name" value="Tectonic-like_complex_comp"/>
</dbReference>
<proteinExistence type="predicted"/>
<feature type="domain" description="CEP76/DRC7 peptidase-like" evidence="4">
    <location>
        <begin position="586"/>
        <end position="706"/>
    </location>
</feature>
<dbReference type="Pfam" id="PF00168">
    <property type="entry name" value="C2"/>
    <property type="match status" value="1"/>
</dbReference>
<reference evidence="5 6" key="1">
    <citation type="journal article" date="2017" name="Gigascience">
        <title>Draft genome of the honey bee ectoparasitic mite, Tropilaelaps mercedesae, is shaped by the parasitic life history.</title>
        <authorList>
            <person name="Dong X."/>
            <person name="Armstrong S.D."/>
            <person name="Xia D."/>
            <person name="Makepeace B.L."/>
            <person name="Darby A.C."/>
            <person name="Kadowaki T."/>
        </authorList>
    </citation>
    <scope>NUCLEOTIDE SEQUENCE [LARGE SCALE GENOMIC DNA]</scope>
    <source>
        <strain evidence="5">Wuxi-XJTLU</strain>
    </source>
</reference>
<dbReference type="InterPro" id="IPR000008">
    <property type="entry name" value="C2_dom"/>
</dbReference>
<dbReference type="PANTHER" id="PTHR20837">
    <property type="entry name" value="CENTROSOMAL PROTEIN-RELATED"/>
    <property type="match status" value="1"/>
</dbReference>
<name>A0A1V9XG31_9ACAR</name>
<dbReference type="InterPro" id="IPR035892">
    <property type="entry name" value="C2_domain_sf"/>
</dbReference>
<dbReference type="EMBL" id="MNPL01011731">
    <property type="protein sequence ID" value="OQR72459.1"/>
    <property type="molecule type" value="Genomic_DNA"/>
</dbReference>
<dbReference type="Pfam" id="PF24652">
    <property type="entry name" value="CEP76_C"/>
    <property type="match status" value="1"/>
</dbReference>
<accession>A0A1V9XG31</accession>
<evidence type="ECO:0000259" key="4">
    <source>
        <dbReference type="Pfam" id="PF24656"/>
    </source>
</evidence>
<feature type="domain" description="Centrosomal protein of 76 kDa C-terminal" evidence="3">
    <location>
        <begin position="732"/>
        <end position="854"/>
    </location>
</feature>
<evidence type="ECO:0000259" key="3">
    <source>
        <dbReference type="Pfam" id="PF24652"/>
    </source>
</evidence>
<keyword evidence="1" id="KW-0812">Transmembrane</keyword>
<dbReference type="GO" id="GO:1905515">
    <property type="term" value="P:non-motile cilium assembly"/>
    <property type="evidence" value="ECO:0007669"/>
    <property type="project" value="TreeGrafter"/>
</dbReference>
<dbReference type="Proteomes" id="UP000192247">
    <property type="component" value="Unassembled WGS sequence"/>
</dbReference>
<dbReference type="InterPro" id="IPR056288">
    <property type="entry name" value="CEP76_C"/>
</dbReference>
<dbReference type="SUPFAM" id="SSF49562">
    <property type="entry name" value="C2 domain (Calcium/lipid-binding domain, CaLB)"/>
    <property type="match status" value="1"/>
</dbReference>
<dbReference type="AlphaFoldDB" id="A0A1V9XG31"/>
<dbReference type="Pfam" id="PF24656">
    <property type="entry name" value="CEPT76_peptidase"/>
    <property type="match status" value="1"/>
</dbReference>
<evidence type="ECO:0000256" key="1">
    <source>
        <dbReference type="SAM" id="Phobius"/>
    </source>
</evidence>
<protein>
    <submittedName>
        <fullName evidence="5">Uncharacterized protein</fullName>
    </submittedName>
</protein>
<dbReference type="PANTHER" id="PTHR20837:SF0">
    <property type="entry name" value="COILED-COIL AND C2 DOMAIN-CONTAINING PROTEIN 2A"/>
    <property type="match status" value="1"/>
</dbReference>
<dbReference type="OrthoDB" id="2162143at2759"/>
<comment type="caution">
    <text evidence="5">The sequence shown here is derived from an EMBL/GenBank/DDBJ whole genome shotgun (WGS) entry which is preliminary data.</text>
</comment>
<dbReference type="Gene3D" id="2.60.40.150">
    <property type="entry name" value="C2 domain"/>
    <property type="match status" value="1"/>
</dbReference>
<organism evidence="5 6">
    <name type="scientific">Tropilaelaps mercedesae</name>
    <dbReference type="NCBI Taxonomy" id="418985"/>
    <lineage>
        <taxon>Eukaryota</taxon>
        <taxon>Metazoa</taxon>
        <taxon>Ecdysozoa</taxon>
        <taxon>Arthropoda</taxon>
        <taxon>Chelicerata</taxon>
        <taxon>Arachnida</taxon>
        <taxon>Acari</taxon>
        <taxon>Parasitiformes</taxon>
        <taxon>Mesostigmata</taxon>
        <taxon>Gamasina</taxon>
        <taxon>Dermanyssoidea</taxon>
        <taxon>Laelapidae</taxon>
        <taxon>Tropilaelaps</taxon>
    </lineage>
</organism>
<evidence type="ECO:0000259" key="2">
    <source>
        <dbReference type="Pfam" id="PF00168"/>
    </source>
</evidence>